<dbReference type="STRING" id="299467.A0A443SQP1"/>
<evidence type="ECO:0000313" key="8">
    <source>
        <dbReference type="EMBL" id="RWS29785.1"/>
    </source>
</evidence>
<keyword evidence="5" id="KW-0325">Glycoprotein</keyword>
<feature type="transmembrane region" description="Helical" evidence="6">
    <location>
        <begin position="301"/>
        <end position="321"/>
    </location>
</feature>
<dbReference type="VEuPathDB" id="VectorBase:LDEU002252"/>
<evidence type="ECO:0000256" key="5">
    <source>
        <dbReference type="ARBA" id="ARBA00023180"/>
    </source>
</evidence>
<feature type="transmembrane region" description="Helical" evidence="6">
    <location>
        <begin position="112"/>
        <end position="130"/>
    </location>
</feature>
<proteinExistence type="predicted"/>
<dbReference type="PROSITE" id="PS50259">
    <property type="entry name" value="G_PROTEIN_RECEP_F3_4"/>
    <property type="match status" value="1"/>
</dbReference>
<dbReference type="EMBL" id="NCKV01000772">
    <property type="protein sequence ID" value="RWS29785.1"/>
    <property type="molecule type" value="Genomic_DNA"/>
</dbReference>
<sequence>MENVMKPILVSVQNYDPFSNFQNSSICGDAKCSGNERIDSDTVVEYETNNSLNLETERRIVYESSTELFKMRTEPWVPYLFGLSTMNLSLIVVFEMFVIYKAVKTVPSRRHLFLGQVLLLGLCMSSSIGFSFVPEANWISCTVIRVGLGLGYATIFGTLLVKTVFLLSLHSGIYLPIVYQAFLLFFILLTQIVIDVQWLLHSTPAVIDITERDISGAVFNQNNHSLFTRVACNHNIPSIVYSMSYNALLIIIVSFVSLRIKGHRENFREALFICISITGTIIIWVIWCLGALLSTQNTAEAFVAYGTVLNSSFVFVVMFVPKARQLSSLRRECRFLRDHRRDTDSPDSLYSPSFVHVKPLMASNSNSNWNLYQRFNYRVCPRNYYEPKAVIPSFTVLVVFMSLRSQF</sequence>
<dbReference type="AlphaFoldDB" id="A0A443SQP1"/>
<dbReference type="GO" id="GO:0004930">
    <property type="term" value="F:G protein-coupled receptor activity"/>
    <property type="evidence" value="ECO:0007669"/>
    <property type="project" value="InterPro"/>
</dbReference>
<accession>A0A443SQP1</accession>
<feature type="transmembrane region" description="Helical" evidence="6">
    <location>
        <begin position="76"/>
        <end position="100"/>
    </location>
</feature>
<evidence type="ECO:0000256" key="1">
    <source>
        <dbReference type="ARBA" id="ARBA00004141"/>
    </source>
</evidence>
<dbReference type="OrthoDB" id="9880600at2759"/>
<feature type="transmembrane region" description="Helical" evidence="6">
    <location>
        <begin position="173"/>
        <end position="194"/>
    </location>
</feature>
<gene>
    <name evidence="8" type="ORF">B4U80_10011</name>
</gene>
<name>A0A443SQP1_9ACAR</name>
<feature type="transmembrane region" description="Helical" evidence="6">
    <location>
        <begin position="136"/>
        <end position="161"/>
    </location>
</feature>
<keyword evidence="3 6" id="KW-1133">Transmembrane helix</keyword>
<evidence type="ECO:0000256" key="6">
    <source>
        <dbReference type="SAM" id="Phobius"/>
    </source>
</evidence>
<dbReference type="InterPro" id="IPR050726">
    <property type="entry name" value="mGluR"/>
</dbReference>
<dbReference type="Proteomes" id="UP000288716">
    <property type="component" value="Unassembled WGS sequence"/>
</dbReference>
<dbReference type="PANTHER" id="PTHR24060">
    <property type="entry name" value="METABOTROPIC GLUTAMATE RECEPTOR"/>
    <property type="match status" value="1"/>
</dbReference>
<evidence type="ECO:0000256" key="2">
    <source>
        <dbReference type="ARBA" id="ARBA00022692"/>
    </source>
</evidence>
<reference evidence="8 9" key="1">
    <citation type="journal article" date="2018" name="Gigascience">
        <title>Genomes of trombidid mites reveal novel predicted allergens and laterally-transferred genes associated with secondary metabolism.</title>
        <authorList>
            <person name="Dong X."/>
            <person name="Chaisiri K."/>
            <person name="Xia D."/>
            <person name="Armstrong S.D."/>
            <person name="Fang Y."/>
            <person name="Donnelly M.J."/>
            <person name="Kadowaki T."/>
            <person name="McGarry J.W."/>
            <person name="Darby A.C."/>
            <person name="Makepeace B.L."/>
        </authorList>
    </citation>
    <scope>NUCLEOTIDE SEQUENCE [LARGE SCALE GENOMIC DNA]</scope>
    <source>
        <strain evidence="8">UoL-UT</strain>
    </source>
</reference>
<evidence type="ECO:0000259" key="7">
    <source>
        <dbReference type="PROSITE" id="PS50259"/>
    </source>
</evidence>
<protein>
    <submittedName>
        <fullName evidence="8">Metabotropic glutamate receptor 2-like protein</fullName>
    </submittedName>
</protein>
<evidence type="ECO:0000313" key="9">
    <source>
        <dbReference type="Proteomes" id="UP000288716"/>
    </source>
</evidence>
<evidence type="ECO:0000256" key="4">
    <source>
        <dbReference type="ARBA" id="ARBA00023136"/>
    </source>
</evidence>
<feature type="domain" description="G-protein coupled receptors family 3 profile" evidence="7">
    <location>
        <begin position="114"/>
        <end position="326"/>
    </location>
</feature>
<keyword evidence="2 6" id="KW-0812">Transmembrane</keyword>
<dbReference type="Pfam" id="PF00003">
    <property type="entry name" value="7tm_3"/>
    <property type="match status" value="1"/>
</dbReference>
<organism evidence="8 9">
    <name type="scientific">Leptotrombidium deliense</name>
    <dbReference type="NCBI Taxonomy" id="299467"/>
    <lineage>
        <taxon>Eukaryota</taxon>
        <taxon>Metazoa</taxon>
        <taxon>Ecdysozoa</taxon>
        <taxon>Arthropoda</taxon>
        <taxon>Chelicerata</taxon>
        <taxon>Arachnida</taxon>
        <taxon>Acari</taxon>
        <taxon>Acariformes</taxon>
        <taxon>Trombidiformes</taxon>
        <taxon>Prostigmata</taxon>
        <taxon>Anystina</taxon>
        <taxon>Parasitengona</taxon>
        <taxon>Trombiculoidea</taxon>
        <taxon>Trombiculidae</taxon>
        <taxon>Leptotrombidium</taxon>
    </lineage>
</organism>
<feature type="transmembrane region" description="Helical" evidence="6">
    <location>
        <begin position="239"/>
        <end position="258"/>
    </location>
</feature>
<keyword evidence="9" id="KW-1185">Reference proteome</keyword>
<keyword evidence="8" id="KW-0675">Receptor</keyword>
<feature type="transmembrane region" description="Helical" evidence="6">
    <location>
        <begin position="270"/>
        <end position="295"/>
    </location>
</feature>
<dbReference type="InterPro" id="IPR017978">
    <property type="entry name" value="GPCR_3_C"/>
</dbReference>
<evidence type="ECO:0000256" key="3">
    <source>
        <dbReference type="ARBA" id="ARBA00022989"/>
    </source>
</evidence>
<dbReference type="GO" id="GO:0016020">
    <property type="term" value="C:membrane"/>
    <property type="evidence" value="ECO:0007669"/>
    <property type="project" value="UniProtKB-SubCell"/>
</dbReference>
<comment type="subcellular location">
    <subcellularLocation>
        <location evidence="1">Membrane</location>
        <topology evidence="1">Multi-pass membrane protein</topology>
    </subcellularLocation>
</comment>
<keyword evidence="4 6" id="KW-0472">Membrane</keyword>
<comment type="caution">
    <text evidence="8">The sequence shown here is derived from an EMBL/GenBank/DDBJ whole genome shotgun (WGS) entry which is preliminary data.</text>
</comment>